<feature type="transmembrane region" description="Helical" evidence="6">
    <location>
        <begin position="267"/>
        <end position="284"/>
    </location>
</feature>
<feature type="transmembrane region" description="Helical" evidence="6">
    <location>
        <begin position="57"/>
        <end position="81"/>
    </location>
</feature>
<dbReference type="GO" id="GO:0055085">
    <property type="term" value="P:transmembrane transport"/>
    <property type="evidence" value="ECO:0007669"/>
    <property type="project" value="TreeGrafter"/>
</dbReference>
<dbReference type="PANTHER" id="PTHR21716:SF64">
    <property type="entry name" value="AI-2 TRANSPORT PROTEIN TQSA"/>
    <property type="match status" value="1"/>
</dbReference>
<dbReference type="EMBL" id="OCNJ01000001">
    <property type="protein sequence ID" value="SOD89917.1"/>
    <property type="molecule type" value="Genomic_DNA"/>
</dbReference>
<feature type="transmembrane region" description="Helical" evidence="6">
    <location>
        <begin position="304"/>
        <end position="335"/>
    </location>
</feature>
<dbReference type="InterPro" id="IPR002549">
    <property type="entry name" value="AI-2E-like"/>
</dbReference>
<organism evidence="7 8">
    <name type="scientific">Caenispirillum bisanense</name>
    <dbReference type="NCBI Taxonomy" id="414052"/>
    <lineage>
        <taxon>Bacteria</taxon>
        <taxon>Pseudomonadati</taxon>
        <taxon>Pseudomonadota</taxon>
        <taxon>Alphaproteobacteria</taxon>
        <taxon>Rhodospirillales</taxon>
        <taxon>Novispirillaceae</taxon>
        <taxon>Caenispirillum</taxon>
    </lineage>
</organism>
<reference evidence="7 8" key="1">
    <citation type="submission" date="2017-09" db="EMBL/GenBank/DDBJ databases">
        <authorList>
            <person name="Ehlers B."/>
            <person name="Leendertz F.H."/>
        </authorList>
    </citation>
    <scope>NUCLEOTIDE SEQUENCE [LARGE SCALE GENOMIC DNA]</scope>
    <source>
        <strain evidence="7 8">USBA 140</strain>
    </source>
</reference>
<dbReference type="Proteomes" id="UP000219621">
    <property type="component" value="Unassembled WGS sequence"/>
</dbReference>
<name>A0A286G2Y2_9PROT</name>
<evidence type="ECO:0000256" key="2">
    <source>
        <dbReference type="ARBA" id="ARBA00009773"/>
    </source>
</evidence>
<evidence type="ECO:0000256" key="4">
    <source>
        <dbReference type="ARBA" id="ARBA00022989"/>
    </source>
</evidence>
<dbReference type="PANTHER" id="PTHR21716">
    <property type="entry name" value="TRANSMEMBRANE PROTEIN"/>
    <property type="match status" value="1"/>
</dbReference>
<proteinExistence type="inferred from homology"/>
<keyword evidence="5 6" id="KW-0472">Membrane</keyword>
<comment type="subcellular location">
    <subcellularLocation>
        <location evidence="1">Membrane</location>
        <topology evidence="1">Multi-pass membrane protein</topology>
    </subcellularLocation>
</comment>
<dbReference type="AlphaFoldDB" id="A0A286G2Y2"/>
<keyword evidence="8" id="KW-1185">Reference proteome</keyword>
<evidence type="ECO:0000313" key="8">
    <source>
        <dbReference type="Proteomes" id="UP000219621"/>
    </source>
</evidence>
<evidence type="ECO:0000256" key="6">
    <source>
        <dbReference type="SAM" id="Phobius"/>
    </source>
</evidence>
<comment type="similarity">
    <text evidence="2">Belongs to the autoinducer-2 exporter (AI-2E) (TC 2.A.86) family.</text>
</comment>
<accession>A0A286G2Y2</accession>
<dbReference type="GO" id="GO:0016020">
    <property type="term" value="C:membrane"/>
    <property type="evidence" value="ECO:0007669"/>
    <property type="project" value="UniProtKB-SubCell"/>
</dbReference>
<evidence type="ECO:0000313" key="7">
    <source>
        <dbReference type="EMBL" id="SOD89917.1"/>
    </source>
</evidence>
<gene>
    <name evidence="7" type="ORF">SAMN05421508_101379</name>
</gene>
<keyword evidence="3 6" id="KW-0812">Transmembrane</keyword>
<dbReference type="OrthoDB" id="5792512at2"/>
<evidence type="ECO:0000256" key="1">
    <source>
        <dbReference type="ARBA" id="ARBA00004141"/>
    </source>
</evidence>
<keyword evidence="4 6" id="KW-1133">Transmembrane helix</keyword>
<protein>
    <submittedName>
        <fullName evidence="7">Predicted PurR-regulated permease PerM</fullName>
    </submittedName>
</protein>
<feature type="transmembrane region" description="Helical" evidence="6">
    <location>
        <begin position="7"/>
        <end position="23"/>
    </location>
</feature>
<evidence type="ECO:0000256" key="5">
    <source>
        <dbReference type="ARBA" id="ARBA00023136"/>
    </source>
</evidence>
<feature type="transmembrane region" description="Helical" evidence="6">
    <location>
        <begin position="234"/>
        <end position="260"/>
    </location>
</feature>
<evidence type="ECO:0000256" key="3">
    <source>
        <dbReference type="ARBA" id="ARBA00022692"/>
    </source>
</evidence>
<feature type="transmembrane region" description="Helical" evidence="6">
    <location>
        <begin position="29"/>
        <end position="45"/>
    </location>
</feature>
<feature type="transmembrane region" description="Helical" evidence="6">
    <location>
        <begin position="149"/>
        <end position="169"/>
    </location>
</feature>
<dbReference type="RefSeq" id="WP_097277270.1">
    <property type="nucleotide sequence ID" value="NZ_OCNJ01000001.1"/>
</dbReference>
<dbReference type="Pfam" id="PF01594">
    <property type="entry name" value="AI-2E_transport"/>
    <property type="match status" value="1"/>
</dbReference>
<sequence length="370" mass="39363">MSGSRQIRFWLIGFAVFVVGLWLLREVLLPFVAGMAVAYFLDPLADRLEKWGLSRLMATVVITAGFVLVLVAALLLLVPLLQAQITAFVVRLPGYIEMLRAGAEPVLERILERLPPDQVAHIRETAGSYAGDALAFVGKLLQGVLTGGFALLNLLSLLFITPVVAFYQLRDWDRMVGKVDGWLPRDHAETIRERFREIDSILAGFVRGQASVCLALGAFYAIGLTLVGLDLGLLVGLGAGILSFIPYLGTITGFVVGIGLALAQFDGYLPVALVAGVFVAGQMVEGNFLTPKLVGDRIGLHPVWVIFALLAGGALFGFVGLLLGVPVAAVIGVLVRFFLGQYLRSPLYTGQGARGGTAAPAASPDTPPAP</sequence>